<dbReference type="PRINTS" id="PR00178">
    <property type="entry name" value="FATTYACIDBP"/>
</dbReference>
<proteinExistence type="inferred from homology"/>
<dbReference type="Gene3D" id="2.40.128.20">
    <property type="match status" value="1"/>
</dbReference>
<dbReference type="GO" id="GO:0008289">
    <property type="term" value="F:lipid binding"/>
    <property type="evidence" value="ECO:0007669"/>
    <property type="project" value="UniProtKB-KW"/>
</dbReference>
<dbReference type="OrthoDB" id="354351at2759"/>
<sequence>MTDFTGKYKQTSSENFDALLKELGLPDEVVNRARSQTAEVEITKDGSVYTIKTVTTSRTWETKFELGKEFDTPRFGGKTAKSLVVADGNKLIETIKGEKELKIVREFNGNELRQTSTTGAVVAVATFAKQ</sequence>
<dbReference type="InterPro" id="IPR031259">
    <property type="entry name" value="ILBP"/>
</dbReference>
<dbReference type="InterPro" id="IPR012674">
    <property type="entry name" value="Calycin"/>
</dbReference>
<gene>
    <name evidence="3" type="ORF">ONB1V03_LOCUS699</name>
</gene>
<dbReference type="EMBL" id="CAJPVJ010000063">
    <property type="protein sequence ID" value="CAG2160020.1"/>
    <property type="molecule type" value="Genomic_DNA"/>
</dbReference>
<organism evidence="3">
    <name type="scientific">Oppiella nova</name>
    <dbReference type="NCBI Taxonomy" id="334625"/>
    <lineage>
        <taxon>Eukaryota</taxon>
        <taxon>Metazoa</taxon>
        <taxon>Ecdysozoa</taxon>
        <taxon>Arthropoda</taxon>
        <taxon>Chelicerata</taxon>
        <taxon>Arachnida</taxon>
        <taxon>Acari</taxon>
        <taxon>Acariformes</taxon>
        <taxon>Sarcoptiformes</taxon>
        <taxon>Oribatida</taxon>
        <taxon>Brachypylina</taxon>
        <taxon>Oppioidea</taxon>
        <taxon>Oppiidae</taxon>
        <taxon>Oppiella</taxon>
    </lineage>
</organism>
<keyword evidence="2" id="KW-0446">Lipid-binding</keyword>
<dbReference type="Pfam" id="PF14651">
    <property type="entry name" value="Lipocalin_7"/>
    <property type="match status" value="1"/>
</dbReference>
<dbReference type="EMBL" id="OC914888">
    <property type="protein sequence ID" value="CAD7637236.1"/>
    <property type="molecule type" value="Genomic_DNA"/>
</dbReference>
<dbReference type="SUPFAM" id="SSF50814">
    <property type="entry name" value="Lipocalins"/>
    <property type="match status" value="1"/>
</dbReference>
<dbReference type="CDD" id="cd00742">
    <property type="entry name" value="FABP"/>
    <property type="match status" value="1"/>
</dbReference>
<protein>
    <submittedName>
        <fullName evidence="3">Uncharacterized protein</fullName>
    </submittedName>
</protein>
<reference evidence="3" key="1">
    <citation type="submission" date="2020-11" db="EMBL/GenBank/DDBJ databases">
        <authorList>
            <person name="Tran Van P."/>
        </authorList>
    </citation>
    <scope>NUCLEOTIDE SEQUENCE</scope>
</reference>
<dbReference type="InterPro" id="IPR000463">
    <property type="entry name" value="Fatty_acid-bd"/>
</dbReference>
<evidence type="ECO:0000256" key="2">
    <source>
        <dbReference type="ARBA" id="ARBA00023121"/>
    </source>
</evidence>
<evidence type="ECO:0000313" key="4">
    <source>
        <dbReference type="Proteomes" id="UP000728032"/>
    </source>
</evidence>
<accession>A0A7R9QA63</accession>
<evidence type="ECO:0000256" key="1">
    <source>
        <dbReference type="ARBA" id="ARBA00008390"/>
    </source>
</evidence>
<evidence type="ECO:0000313" key="3">
    <source>
        <dbReference type="EMBL" id="CAD7637236.1"/>
    </source>
</evidence>
<dbReference type="PANTHER" id="PTHR11955">
    <property type="entry name" value="FATTY ACID BINDING PROTEIN"/>
    <property type="match status" value="1"/>
</dbReference>
<dbReference type="AlphaFoldDB" id="A0A7R9QA63"/>
<name>A0A7R9QA63_9ACAR</name>
<keyword evidence="4" id="KW-1185">Reference proteome</keyword>
<dbReference type="Proteomes" id="UP000728032">
    <property type="component" value="Unassembled WGS sequence"/>
</dbReference>
<comment type="similarity">
    <text evidence="1">Belongs to the calycin superfamily. Fatty-acid binding protein (FABP) family.</text>
</comment>